<evidence type="ECO:0000256" key="4">
    <source>
        <dbReference type="ARBA" id="ARBA00012483"/>
    </source>
</evidence>
<keyword evidence="6 16" id="KW-0812">Transmembrane</keyword>
<dbReference type="RefSeq" id="XP_010917352.1">
    <property type="nucleotide sequence ID" value="XM_010919050.3"/>
</dbReference>
<dbReference type="Pfam" id="PF13639">
    <property type="entry name" value="zf-RING_2"/>
    <property type="match status" value="1"/>
</dbReference>
<evidence type="ECO:0000256" key="13">
    <source>
        <dbReference type="ARBA" id="ARBA00024209"/>
    </source>
</evidence>
<evidence type="ECO:0000256" key="16">
    <source>
        <dbReference type="SAM" id="Phobius"/>
    </source>
</evidence>
<feature type="domain" description="RING-type" evidence="17">
    <location>
        <begin position="103"/>
        <end position="145"/>
    </location>
</feature>
<proteinExistence type="inferred from homology"/>
<evidence type="ECO:0000256" key="12">
    <source>
        <dbReference type="ARBA" id="ARBA00023136"/>
    </source>
</evidence>
<name>A0A6I9QYC6_ELAGV</name>
<evidence type="ECO:0000313" key="19">
    <source>
        <dbReference type="RefSeq" id="XP_010917352.1"/>
    </source>
</evidence>
<evidence type="ECO:0000256" key="14">
    <source>
        <dbReference type="PROSITE-ProRule" id="PRU00175"/>
    </source>
</evidence>
<evidence type="ECO:0000313" key="18">
    <source>
        <dbReference type="Proteomes" id="UP000504607"/>
    </source>
</evidence>
<dbReference type="SUPFAM" id="SSF57850">
    <property type="entry name" value="RING/U-box"/>
    <property type="match status" value="1"/>
</dbReference>
<dbReference type="PROSITE" id="PS50089">
    <property type="entry name" value="ZF_RING_2"/>
    <property type="match status" value="1"/>
</dbReference>
<evidence type="ECO:0000256" key="10">
    <source>
        <dbReference type="ARBA" id="ARBA00022833"/>
    </source>
</evidence>
<dbReference type="Proteomes" id="UP000504607">
    <property type="component" value="Chromosome 3"/>
</dbReference>
<comment type="pathway">
    <text evidence="3">Protein modification; protein ubiquitination.</text>
</comment>
<comment type="catalytic activity">
    <reaction evidence="1">
        <text>S-ubiquitinyl-[E2 ubiquitin-conjugating enzyme]-L-cysteine + [acceptor protein]-L-lysine = [E2 ubiquitin-conjugating enzyme]-L-cysteine + N(6)-ubiquitinyl-[acceptor protein]-L-lysine.</text>
        <dbReference type="EC" id="2.3.2.27"/>
    </reaction>
</comment>
<evidence type="ECO:0000256" key="15">
    <source>
        <dbReference type="SAM" id="MobiDB-lite"/>
    </source>
</evidence>
<organism evidence="18 19">
    <name type="scientific">Elaeis guineensis var. tenera</name>
    <name type="common">Oil palm</name>
    <dbReference type="NCBI Taxonomy" id="51953"/>
    <lineage>
        <taxon>Eukaryota</taxon>
        <taxon>Viridiplantae</taxon>
        <taxon>Streptophyta</taxon>
        <taxon>Embryophyta</taxon>
        <taxon>Tracheophyta</taxon>
        <taxon>Spermatophyta</taxon>
        <taxon>Magnoliopsida</taxon>
        <taxon>Liliopsida</taxon>
        <taxon>Arecaceae</taxon>
        <taxon>Arecoideae</taxon>
        <taxon>Cocoseae</taxon>
        <taxon>Elaeidinae</taxon>
        <taxon>Elaeis</taxon>
    </lineage>
</organism>
<dbReference type="PANTHER" id="PTHR14155:SF627">
    <property type="entry name" value="OS06G0192800 PROTEIN"/>
    <property type="match status" value="1"/>
</dbReference>
<dbReference type="EC" id="2.3.2.27" evidence="4"/>
<dbReference type="InterPro" id="IPR001841">
    <property type="entry name" value="Znf_RING"/>
</dbReference>
<keyword evidence="18" id="KW-1185">Reference proteome</keyword>
<feature type="region of interest" description="Disordered" evidence="15">
    <location>
        <begin position="155"/>
        <end position="179"/>
    </location>
</feature>
<evidence type="ECO:0000256" key="2">
    <source>
        <dbReference type="ARBA" id="ARBA00004167"/>
    </source>
</evidence>
<reference evidence="19" key="1">
    <citation type="submission" date="2025-08" db="UniProtKB">
        <authorList>
            <consortium name="RefSeq"/>
        </authorList>
    </citation>
    <scope>IDENTIFICATION</scope>
</reference>
<evidence type="ECO:0000256" key="9">
    <source>
        <dbReference type="ARBA" id="ARBA00022786"/>
    </source>
</evidence>
<dbReference type="InterPro" id="IPR053238">
    <property type="entry name" value="RING-H2_zinc_finger"/>
</dbReference>
<accession>A0A6I9QYC6</accession>
<evidence type="ECO:0000259" key="17">
    <source>
        <dbReference type="PROSITE" id="PS50089"/>
    </source>
</evidence>
<dbReference type="GO" id="GO:0061630">
    <property type="term" value="F:ubiquitin protein ligase activity"/>
    <property type="evidence" value="ECO:0007669"/>
    <property type="project" value="UniProtKB-EC"/>
</dbReference>
<dbReference type="AlphaFoldDB" id="A0A6I9QYC6"/>
<dbReference type="KEGG" id="egu:105041968"/>
<dbReference type="GO" id="GO:0008270">
    <property type="term" value="F:zinc ion binding"/>
    <property type="evidence" value="ECO:0007669"/>
    <property type="project" value="UniProtKB-KW"/>
</dbReference>
<feature type="region of interest" description="Disordered" evidence="15">
    <location>
        <begin position="281"/>
        <end position="318"/>
    </location>
</feature>
<dbReference type="FunFam" id="3.30.40.10:FF:000475">
    <property type="entry name" value="RING-H2 finger protein ATL3"/>
    <property type="match status" value="1"/>
</dbReference>
<evidence type="ECO:0000256" key="11">
    <source>
        <dbReference type="ARBA" id="ARBA00022989"/>
    </source>
</evidence>
<dbReference type="PANTHER" id="PTHR14155">
    <property type="entry name" value="RING FINGER DOMAIN-CONTAINING"/>
    <property type="match status" value="1"/>
</dbReference>
<keyword evidence="12 16" id="KW-0472">Membrane</keyword>
<keyword evidence="5" id="KW-0808">Transferase</keyword>
<dbReference type="GeneID" id="105041968"/>
<dbReference type="InParanoid" id="A0A6I9QYC6"/>
<sequence length="318" mass="33406">MSQPGQPSMRSDGNGAAGVTVSSEILVAAIIFLFMVVVFVIFLYLYAKRYWGANPALRRSRAHFVFAAADAVPVPHRGLDPQVLKALPVTVYRPADFKEGLECAVCLSELADGEAARLLPKCNHGFHLECIDMWFHSHSTCPLCRCPVGPEPAGNSDSDVELDGIPSLSTASADAHSPESPVFPTNVLFWGTQDRVNTGGAGAAAAAAVAADGSQEGASSSSGSRKPEGMLVIEIPRRVMEGFPSPISPLPSSSFPMEEMKSPASARLRSLRRLLSQGKRVVGSSCSPKGGDIEQGLVGCGGASGEGRARTPKTPMNS</sequence>
<comment type="subcellular location">
    <subcellularLocation>
        <location evidence="2">Membrane</location>
        <topology evidence="2">Single-pass membrane protein</topology>
    </subcellularLocation>
</comment>
<dbReference type="CDD" id="cd16461">
    <property type="entry name" value="RING-H2_EL5-like"/>
    <property type="match status" value="1"/>
</dbReference>
<dbReference type="InterPro" id="IPR013083">
    <property type="entry name" value="Znf_RING/FYVE/PHD"/>
</dbReference>
<protein>
    <recommendedName>
        <fullName evidence="4">RING-type E3 ubiquitin transferase</fullName>
        <ecNumber evidence="4">2.3.2.27</ecNumber>
    </recommendedName>
</protein>
<dbReference type="OrthoDB" id="8062037at2759"/>
<evidence type="ECO:0000256" key="1">
    <source>
        <dbReference type="ARBA" id="ARBA00000900"/>
    </source>
</evidence>
<feature type="transmembrane region" description="Helical" evidence="16">
    <location>
        <begin position="25"/>
        <end position="47"/>
    </location>
</feature>
<keyword evidence="8 14" id="KW-0863">Zinc-finger</keyword>
<comment type="similarity">
    <text evidence="13">Belongs to the RING-type zinc finger family. ATL subfamily.</text>
</comment>
<dbReference type="Gene3D" id="3.30.40.10">
    <property type="entry name" value="Zinc/RING finger domain, C3HC4 (zinc finger)"/>
    <property type="match status" value="1"/>
</dbReference>
<evidence type="ECO:0000256" key="8">
    <source>
        <dbReference type="ARBA" id="ARBA00022771"/>
    </source>
</evidence>
<keyword evidence="11 16" id="KW-1133">Transmembrane helix</keyword>
<keyword evidence="10" id="KW-0862">Zinc</keyword>
<evidence type="ECO:0000256" key="5">
    <source>
        <dbReference type="ARBA" id="ARBA00022679"/>
    </source>
</evidence>
<keyword evidence="7" id="KW-0479">Metal-binding</keyword>
<evidence type="ECO:0000256" key="7">
    <source>
        <dbReference type="ARBA" id="ARBA00022723"/>
    </source>
</evidence>
<keyword evidence="9" id="KW-0833">Ubl conjugation pathway</keyword>
<gene>
    <name evidence="19" type="primary">LOC105041968</name>
</gene>
<dbReference type="FunCoup" id="A0A6I9QYC6">
    <property type="interactions" value="1550"/>
</dbReference>
<dbReference type="GO" id="GO:0016020">
    <property type="term" value="C:membrane"/>
    <property type="evidence" value="ECO:0007669"/>
    <property type="project" value="UniProtKB-SubCell"/>
</dbReference>
<evidence type="ECO:0000256" key="3">
    <source>
        <dbReference type="ARBA" id="ARBA00004906"/>
    </source>
</evidence>
<evidence type="ECO:0000256" key="6">
    <source>
        <dbReference type="ARBA" id="ARBA00022692"/>
    </source>
</evidence>
<dbReference type="SMART" id="SM00184">
    <property type="entry name" value="RING"/>
    <property type="match status" value="1"/>
</dbReference>